<evidence type="ECO:0000256" key="2">
    <source>
        <dbReference type="ARBA" id="ARBA00004429"/>
    </source>
</evidence>
<evidence type="ECO:0000259" key="16">
    <source>
        <dbReference type="PROSITE" id="PS50109"/>
    </source>
</evidence>
<dbReference type="InterPro" id="IPR003660">
    <property type="entry name" value="HAMP_dom"/>
</dbReference>
<dbReference type="CDD" id="cd00075">
    <property type="entry name" value="HATPase"/>
    <property type="match status" value="1"/>
</dbReference>
<dbReference type="SMART" id="SM00388">
    <property type="entry name" value="HisKA"/>
    <property type="match status" value="1"/>
</dbReference>
<evidence type="ECO:0000256" key="4">
    <source>
        <dbReference type="ARBA" id="ARBA00022475"/>
    </source>
</evidence>
<keyword evidence="4" id="KW-1003">Cell membrane</keyword>
<gene>
    <name evidence="18" type="ORF">MHYMCMPASI_01049</name>
</gene>
<feature type="domain" description="Histidine kinase" evidence="16">
    <location>
        <begin position="241"/>
        <end position="435"/>
    </location>
</feature>
<comment type="caution">
    <text evidence="18">The sequence shown here is derived from an EMBL/GenBank/DDBJ whole genome shotgun (WGS) entry which is preliminary data.</text>
</comment>
<feature type="transmembrane region" description="Helical" evidence="15">
    <location>
        <begin position="13"/>
        <end position="37"/>
    </location>
</feature>
<dbReference type="InterPro" id="IPR036890">
    <property type="entry name" value="HATPase_C_sf"/>
</dbReference>
<keyword evidence="7" id="KW-0808">Transferase</keyword>
<dbReference type="Pfam" id="PF00512">
    <property type="entry name" value="HisKA"/>
    <property type="match status" value="1"/>
</dbReference>
<feature type="domain" description="HAMP" evidence="17">
    <location>
        <begin position="181"/>
        <end position="233"/>
    </location>
</feature>
<dbReference type="EMBL" id="CAJVAF010000337">
    <property type="protein sequence ID" value="CAG7598848.1"/>
    <property type="molecule type" value="Genomic_DNA"/>
</dbReference>
<evidence type="ECO:0000313" key="19">
    <source>
        <dbReference type="Proteomes" id="UP000837675"/>
    </source>
</evidence>
<evidence type="ECO:0000256" key="10">
    <source>
        <dbReference type="ARBA" id="ARBA00022777"/>
    </source>
</evidence>
<dbReference type="InterPro" id="IPR050980">
    <property type="entry name" value="2C_sensor_his_kinase"/>
</dbReference>
<dbReference type="EC" id="2.7.13.3" evidence="3"/>
<evidence type="ECO:0000256" key="13">
    <source>
        <dbReference type="ARBA" id="ARBA00023012"/>
    </source>
</evidence>
<dbReference type="InterPro" id="IPR005467">
    <property type="entry name" value="His_kinase_dom"/>
</dbReference>
<keyword evidence="10" id="KW-0418">Kinase</keyword>
<keyword evidence="19" id="KW-1185">Reference proteome</keyword>
<evidence type="ECO:0000256" key="6">
    <source>
        <dbReference type="ARBA" id="ARBA00022553"/>
    </source>
</evidence>
<evidence type="ECO:0000256" key="3">
    <source>
        <dbReference type="ARBA" id="ARBA00012438"/>
    </source>
</evidence>
<dbReference type="PANTHER" id="PTHR44936">
    <property type="entry name" value="SENSOR PROTEIN CREC"/>
    <property type="match status" value="1"/>
</dbReference>
<evidence type="ECO:0000256" key="8">
    <source>
        <dbReference type="ARBA" id="ARBA00022692"/>
    </source>
</evidence>
<evidence type="ECO:0000256" key="7">
    <source>
        <dbReference type="ARBA" id="ARBA00022679"/>
    </source>
</evidence>
<keyword evidence="6" id="KW-0597">Phosphoprotein</keyword>
<keyword evidence="11" id="KW-0067">ATP-binding</keyword>
<evidence type="ECO:0000256" key="15">
    <source>
        <dbReference type="SAM" id="Phobius"/>
    </source>
</evidence>
<dbReference type="InterPro" id="IPR004358">
    <property type="entry name" value="Sig_transdc_His_kin-like_C"/>
</dbReference>
<keyword evidence="14 15" id="KW-0472">Membrane</keyword>
<dbReference type="SUPFAM" id="SSF55874">
    <property type="entry name" value="ATPase domain of HSP90 chaperone/DNA topoisomerase II/histidine kinase"/>
    <property type="match status" value="1"/>
</dbReference>
<dbReference type="PRINTS" id="PR00344">
    <property type="entry name" value="BCTRLSENSOR"/>
</dbReference>
<organism evidence="18 19">
    <name type="scientific">Hyalomma marginatum</name>
    <dbReference type="NCBI Taxonomy" id="34627"/>
    <lineage>
        <taxon>Eukaryota</taxon>
        <taxon>Metazoa</taxon>
        <taxon>Ecdysozoa</taxon>
        <taxon>Arthropoda</taxon>
        <taxon>Chelicerata</taxon>
        <taxon>Arachnida</taxon>
        <taxon>Acari</taxon>
        <taxon>Parasitiformes</taxon>
        <taxon>Ixodida</taxon>
        <taxon>Ixodoidea</taxon>
        <taxon>Ixodidae</taxon>
        <taxon>Hyalomminae</taxon>
        <taxon>Hyalomma</taxon>
    </lineage>
</organism>
<keyword evidence="5" id="KW-0997">Cell inner membrane</keyword>
<dbReference type="SMART" id="SM00387">
    <property type="entry name" value="HATPase_c"/>
    <property type="match status" value="1"/>
</dbReference>
<dbReference type="CDD" id="cd00082">
    <property type="entry name" value="HisKA"/>
    <property type="match status" value="1"/>
</dbReference>
<dbReference type="AlphaFoldDB" id="A0A8S4C1E9"/>
<dbReference type="SUPFAM" id="SSF47384">
    <property type="entry name" value="Homodimeric domain of signal transducing histidine kinase"/>
    <property type="match status" value="1"/>
</dbReference>
<dbReference type="GO" id="GO:0000155">
    <property type="term" value="F:phosphorelay sensor kinase activity"/>
    <property type="evidence" value="ECO:0007669"/>
    <property type="project" value="InterPro"/>
</dbReference>
<comment type="subcellular location">
    <subcellularLocation>
        <location evidence="2">Cell inner membrane</location>
        <topology evidence="2">Multi-pass membrane protein</topology>
    </subcellularLocation>
</comment>
<feature type="transmembrane region" description="Helical" evidence="15">
    <location>
        <begin position="159"/>
        <end position="180"/>
    </location>
</feature>
<dbReference type="InterPro" id="IPR036097">
    <property type="entry name" value="HisK_dim/P_sf"/>
</dbReference>
<evidence type="ECO:0000256" key="1">
    <source>
        <dbReference type="ARBA" id="ARBA00000085"/>
    </source>
</evidence>
<evidence type="ECO:0000259" key="17">
    <source>
        <dbReference type="PROSITE" id="PS50885"/>
    </source>
</evidence>
<dbReference type="InterPro" id="IPR003661">
    <property type="entry name" value="HisK_dim/P_dom"/>
</dbReference>
<evidence type="ECO:0000256" key="5">
    <source>
        <dbReference type="ARBA" id="ARBA00022519"/>
    </source>
</evidence>
<dbReference type="PROSITE" id="PS50109">
    <property type="entry name" value="HIS_KIN"/>
    <property type="match status" value="1"/>
</dbReference>
<keyword evidence="13" id="KW-0902">Two-component regulatory system</keyword>
<evidence type="ECO:0000256" key="14">
    <source>
        <dbReference type="ARBA" id="ARBA00023136"/>
    </source>
</evidence>
<accession>A0A8S4C1E9</accession>
<keyword evidence="12 15" id="KW-1133">Transmembrane helix</keyword>
<evidence type="ECO:0000256" key="11">
    <source>
        <dbReference type="ARBA" id="ARBA00022840"/>
    </source>
</evidence>
<protein>
    <recommendedName>
        <fullName evidence="3">histidine kinase</fullName>
        <ecNumber evidence="3">2.7.13.3</ecNumber>
    </recommendedName>
</protein>
<evidence type="ECO:0000256" key="9">
    <source>
        <dbReference type="ARBA" id="ARBA00022741"/>
    </source>
</evidence>
<keyword evidence="8 15" id="KW-0812">Transmembrane</keyword>
<dbReference type="Gene3D" id="3.30.565.10">
    <property type="entry name" value="Histidine kinase-like ATPase, C-terminal domain"/>
    <property type="match status" value="1"/>
</dbReference>
<dbReference type="PANTHER" id="PTHR44936:SF5">
    <property type="entry name" value="SENSOR HISTIDINE KINASE ENVZ"/>
    <property type="match status" value="1"/>
</dbReference>
<evidence type="ECO:0000313" key="18">
    <source>
        <dbReference type="EMBL" id="CAG7598848.1"/>
    </source>
</evidence>
<sequence>MALDKWIIFPRSLFGRFFLIIVIPVIIIQLVTAYIFYQRHWDNVNRHMQHSLVSELTFLVKLIDGVTNQMELERIIKNWQIVFLAKIEVTSSLKYSTKRTYADRYKFDSLKTALESSLNRQISLYYISERGLIGCDIPLAQFNLHTEFSGRRIHSPTTYVFISWVVATSALLVIIAILFMRNQVRSILNLTEAANKFGSGQKVVEFRPTGAHEIRTAGFALIKMKKRLERNIQNRSEVLTHISHDLRTPITRMKLKLAMCQNTNLSTSLETNLKEMEELLSRYLKFAKGEGNEESQLADINEIILERIYNFHDPRISYTSKETNCRINIKTNAVKRVIDNVINNACKFGKNNVVIELRCSEDLVIITIEDDGPGIEPELHKKVFEPFFRMNENKEGFGLGLAIVKTIVQAHGGFINLSSSTSYGGLKIQISLPRL</sequence>
<dbReference type="Proteomes" id="UP000837675">
    <property type="component" value="Unassembled WGS sequence"/>
</dbReference>
<dbReference type="Gene3D" id="1.10.287.130">
    <property type="match status" value="1"/>
</dbReference>
<comment type="catalytic activity">
    <reaction evidence="1">
        <text>ATP + protein L-histidine = ADP + protein N-phospho-L-histidine.</text>
        <dbReference type="EC" id="2.7.13.3"/>
    </reaction>
</comment>
<reference evidence="18" key="1">
    <citation type="submission" date="2021-06" db="EMBL/GenBank/DDBJ databases">
        <authorList>
            <person name="Nardi T."/>
            <person name="Nardi T."/>
        </authorList>
    </citation>
    <scope>NUCLEOTIDE SEQUENCE</scope>
</reference>
<dbReference type="PROSITE" id="PS50885">
    <property type="entry name" value="HAMP"/>
    <property type="match status" value="1"/>
</dbReference>
<dbReference type="GO" id="GO:0005886">
    <property type="term" value="C:plasma membrane"/>
    <property type="evidence" value="ECO:0007669"/>
    <property type="project" value="UniProtKB-SubCell"/>
</dbReference>
<evidence type="ECO:0000256" key="12">
    <source>
        <dbReference type="ARBA" id="ARBA00022989"/>
    </source>
</evidence>
<proteinExistence type="predicted"/>
<dbReference type="InterPro" id="IPR003594">
    <property type="entry name" value="HATPase_dom"/>
</dbReference>
<keyword evidence="9" id="KW-0547">Nucleotide-binding</keyword>
<dbReference type="GO" id="GO:0005524">
    <property type="term" value="F:ATP binding"/>
    <property type="evidence" value="ECO:0007669"/>
    <property type="project" value="UniProtKB-KW"/>
</dbReference>
<dbReference type="Pfam" id="PF02518">
    <property type="entry name" value="HATPase_c"/>
    <property type="match status" value="1"/>
</dbReference>
<name>A0A8S4C1E9_9ACAR</name>